<dbReference type="CDD" id="cd16390">
    <property type="entry name" value="ParB_N_Srx_like"/>
    <property type="match status" value="1"/>
</dbReference>
<proteinExistence type="predicted"/>
<keyword evidence="1" id="KW-0732">Signal</keyword>
<evidence type="ECO:0000313" key="5">
    <source>
        <dbReference type="Proteomes" id="UP001152797"/>
    </source>
</evidence>
<evidence type="ECO:0000256" key="1">
    <source>
        <dbReference type="SAM" id="SignalP"/>
    </source>
</evidence>
<feature type="signal peptide" evidence="1">
    <location>
        <begin position="1"/>
        <end position="21"/>
    </location>
</feature>
<dbReference type="Gene3D" id="3.90.1530.10">
    <property type="entry name" value="Conserved hypothetical protein from pyrococcus furiosus pfu- 392566-001, ParB domain"/>
    <property type="match status" value="1"/>
</dbReference>
<dbReference type="InterPro" id="IPR036086">
    <property type="entry name" value="ParB/Sulfiredoxin_sf"/>
</dbReference>
<dbReference type="Pfam" id="PF08857">
    <property type="entry name" value="ParBc_2"/>
    <property type="match status" value="1"/>
</dbReference>
<evidence type="ECO:0000313" key="4">
    <source>
        <dbReference type="EMBL" id="CAL4775748.1"/>
    </source>
</evidence>
<comment type="caution">
    <text evidence="2">The sequence shown here is derived from an EMBL/GenBank/DDBJ whole genome shotgun (WGS) entry which is preliminary data.</text>
</comment>
<reference evidence="3" key="2">
    <citation type="submission" date="2024-04" db="EMBL/GenBank/DDBJ databases">
        <authorList>
            <person name="Chen Y."/>
            <person name="Shah S."/>
            <person name="Dougan E. K."/>
            <person name="Thang M."/>
            <person name="Chan C."/>
        </authorList>
    </citation>
    <scope>NUCLEOTIDE SEQUENCE [LARGE SCALE GENOMIC DNA]</scope>
</reference>
<protein>
    <submittedName>
        <fullName evidence="4">Protein-S-isoprenylcysteine alpha-carbonyl methylesterase</fullName>
    </submittedName>
</protein>
<dbReference type="EMBL" id="CAMXCT010001267">
    <property type="protein sequence ID" value="CAI3988436.1"/>
    <property type="molecule type" value="Genomic_DNA"/>
</dbReference>
<evidence type="ECO:0000313" key="2">
    <source>
        <dbReference type="EMBL" id="CAI3988436.1"/>
    </source>
</evidence>
<dbReference type="Proteomes" id="UP001152797">
    <property type="component" value="Unassembled WGS sequence"/>
</dbReference>
<reference evidence="2" key="1">
    <citation type="submission" date="2022-10" db="EMBL/GenBank/DDBJ databases">
        <authorList>
            <person name="Chen Y."/>
            <person name="Dougan E. K."/>
            <person name="Chan C."/>
            <person name="Rhodes N."/>
            <person name="Thang M."/>
        </authorList>
    </citation>
    <scope>NUCLEOTIDE SEQUENCE</scope>
</reference>
<dbReference type="AlphaFoldDB" id="A0A9P1CDS9"/>
<dbReference type="EMBL" id="CAMXCT020001267">
    <property type="protein sequence ID" value="CAL1141811.1"/>
    <property type="molecule type" value="Genomic_DNA"/>
</dbReference>
<organism evidence="2">
    <name type="scientific">Cladocopium goreaui</name>
    <dbReference type="NCBI Taxonomy" id="2562237"/>
    <lineage>
        <taxon>Eukaryota</taxon>
        <taxon>Sar</taxon>
        <taxon>Alveolata</taxon>
        <taxon>Dinophyceae</taxon>
        <taxon>Suessiales</taxon>
        <taxon>Symbiodiniaceae</taxon>
        <taxon>Cladocopium</taxon>
    </lineage>
</organism>
<dbReference type="InterPro" id="IPR014956">
    <property type="entry name" value="ParBc_2"/>
</dbReference>
<keyword evidence="5" id="KW-1185">Reference proteome</keyword>
<accession>A0A9P1CDS9</accession>
<gene>
    <name evidence="2" type="ORF">C1SCF055_LOCUS15610</name>
</gene>
<dbReference type="EMBL" id="CAMXCT030001267">
    <property type="protein sequence ID" value="CAL4775748.1"/>
    <property type="molecule type" value="Genomic_DNA"/>
</dbReference>
<evidence type="ECO:0000313" key="3">
    <source>
        <dbReference type="EMBL" id="CAL1141811.1"/>
    </source>
</evidence>
<name>A0A9P1CDS9_9DINO</name>
<feature type="chain" id="PRO_5043270328" evidence="1">
    <location>
        <begin position="22"/>
        <end position="321"/>
    </location>
</feature>
<sequence length="321" mass="36674">MAKLPCFALCLRLALVTLAVGHKKRCVDDYDSLKAGDDCTVRWKELSNGGPFLLPTQPALGYAWVHQLQEEHYSSKKDAEKELKKDRFPVVLGQGNFYLTDRHHHVAALQLSDDKDIFDLEMRIYVICDLRSSGSEIFWSKMQDLNYVFLQKRASPFALPVLARETDLPQSWTLNSFEDDLWRSLAGFASHVSDEKQRCYAKKCQEYFVDFQWGFAINKATEDIPSLWPSMAQQATFRSKLHALPYPSLKEVDLKAWQELGQLALPLCHSQRLQSLPLPPGYSSRILQGWSATPVPKDPSCDYSSCRARQKAKDERDLVVV</sequence>
<dbReference type="OrthoDB" id="415493at2759"/>
<dbReference type="SUPFAM" id="SSF110849">
    <property type="entry name" value="ParB/Sulfiredoxin"/>
    <property type="match status" value="1"/>
</dbReference>